<evidence type="ECO:0000313" key="2">
    <source>
        <dbReference type="EMBL" id="KEF57295.1"/>
    </source>
</evidence>
<keyword evidence="3" id="KW-1185">Reference proteome</keyword>
<dbReference type="RefSeq" id="XP_013259885.1">
    <property type="nucleotide sequence ID" value="XM_013404431.1"/>
</dbReference>
<dbReference type="PANTHER" id="PTHR43316:SF9">
    <property type="entry name" value="ACID DEHALOGENASE, PUTATIVE (AFU_ORTHOLOGUE AFUA_6G14460)-RELATED"/>
    <property type="match status" value="1"/>
</dbReference>
<dbReference type="HOGENOM" id="CLU_045011_3_2_1"/>
<dbReference type="GeneID" id="25280138"/>
<evidence type="ECO:0000313" key="3">
    <source>
        <dbReference type="Proteomes" id="UP000027920"/>
    </source>
</evidence>
<dbReference type="InterPro" id="IPR051540">
    <property type="entry name" value="S-2-haloacid_dehalogenase"/>
</dbReference>
<dbReference type="AlphaFoldDB" id="A0A072PP93"/>
<dbReference type="Gene3D" id="1.10.150.750">
    <property type="match status" value="1"/>
</dbReference>
<dbReference type="Pfam" id="PF00702">
    <property type="entry name" value="Hydrolase"/>
    <property type="match status" value="1"/>
</dbReference>
<evidence type="ECO:0000256" key="1">
    <source>
        <dbReference type="ARBA" id="ARBA00022801"/>
    </source>
</evidence>
<name>A0A072PP93_9EURO</name>
<keyword evidence="1" id="KW-0378">Hydrolase</keyword>
<dbReference type="InterPro" id="IPR036412">
    <property type="entry name" value="HAD-like_sf"/>
</dbReference>
<dbReference type="InterPro" id="IPR023214">
    <property type="entry name" value="HAD_sf"/>
</dbReference>
<dbReference type="PANTHER" id="PTHR43316">
    <property type="entry name" value="HYDROLASE, HALOACID DELAHOGENASE-RELATED"/>
    <property type="match status" value="1"/>
</dbReference>
<dbReference type="VEuPathDB" id="FungiDB:A1O9_05212"/>
<organism evidence="2 3">
    <name type="scientific">Exophiala aquamarina CBS 119918</name>
    <dbReference type="NCBI Taxonomy" id="1182545"/>
    <lineage>
        <taxon>Eukaryota</taxon>
        <taxon>Fungi</taxon>
        <taxon>Dikarya</taxon>
        <taxon>Ascomycota</taxon>
        <taxon>Pezizomycotina</taxon>
        <taxon>Eurotiomycetes</taxon>
        <taxon>Chaetothyriomycetidae</taxon>
        <taxon>Chaetothyriales</taxon>
        <taxon>Herpotrichiellaceae</taxon>
        <taxon>Exophiala</taxon>
    </lineage>
</organism>
<dbReference type="Gene3D" id="3.40.50.1000">
    <property type="entry name" value="HAD superfamily/HAD-like"/>
    <property type="match status" value="1"/>
</dbReference>
<dbReference type="OrthoDB" id="444127at2759"/>
<sequence length="258" mass="28906">MPVDLTHAKALYFDIYATLIDWEAGIYPQLLSLSQRAAFPENRLEDTPESRTKLLRAFAAHDKVVGHENPTVPYSQIIQKIYARIAQDLGAEVSQEDQRAFGNSIGDWPAFPDTVQAMQILGKYYKLFVLSNVDNASFDRTRTGPLNGVHWDGIYTAEMIGSYKPNPNNYNYVVQRLKEDFSIPKDEILLVAQSLDIDHVSNKALGFRPGIWIARNGSSMGGIKRELEQQGLLELGETYSTLGEMAQAVEKSFESKGT</sequence>
<dbReference type="Proteomes" id="UP000027920">
    <property type="component" value="Unassembled WGS sequence"/>
</dbReference>
<dbReference type="EMBL" id="AMGV01000004">
    <property type="protein sequence ID" value="KEF57295.1"/>
    <property type="molecule type" value="Genomic_DNA"/>
</dbReference>
<dbReference type="GO" id="GO:0016787">
    <property type="term" value="F:hydrolase activity"/>
    <property type="evidence" value="ECO:0007669"/>
    <property type="project" value="UniProtKB-KW"/>
</dbReference>
<gene>
    <name evidence="2" type="ORF">A1O9_05212</name>
</gene>
<protein>
    <submittedName>
        <fullName evidence="2">Haloacid dehalogenase, type II</fullName>
    </submittedName>
</protein>
<proteinExistence type="predicted"/>
<accession>A0A072PP93</accession>
<dbReference type="SUPFAM" id="SSF56784">
    <property type="entry name" value="HAD-like"/>
    <property type="match status" value="1"/>
</dbReference>
<comment type="caution">
    <text evidence="2">The sequence shown here is derived from an EMBL/GenBank/DDBJ whole genome shotgun (WGS) entry which is preliminary data.</text>
</comment>
<reference evidence="2 3" key="1">
    <citation type="submission" date="2013-03" db="EMBL/GenBank/DDBJ databases">
        <title>The Genome Sequence of Exophiala aquamarina CBS 119918.</title>
        <authorList>
            <consortium name="The Broad Institute Genomics Platform"/>
            <person name="Cuomo C."/>
            <person name="de Hoog S."/>
            <person name="Gorbushina A."/>
            <person name="Walker B."/>
            <person name="Young S.K."/>
            <person name="Zeng Q."/>
            <person name="Gargeya S."/>
            <person name="Fitzgerald M."/>
            <person name="Haas B."/>
            <person name="Abouelleil A."/>
            <person name="Allen A.W."/>
            <person name="Alvarado L."/>
            <person name="Arachchi H.M."/>
            <person name="Berlin A.M."/>
            <person name="Chapman S.B."/>
            <person name="Gainer-Dewar J."/>
            <person name="Goldberg J."/>
            <person name="Griggs A."/>
            <person name="Gujja S."/>
            <person name="Hansen M."/>
            <person name="Howarth C."/>
            <person name="Imamovic A."/>
            <person name="Ireland A."/>
            <person name="Larimer J."/>
            <person name="McCowan C."/>
            <person name="Murphy C."/>
            <person name="Pearson M."/>
            <person name="Poon T.W."/>
            <person name="Priest M."/>
            <person name="Roberts A."/>
            <person name="Saif S."/>
            <person name="Shea T."/>
            <person name="Sisk P."/>
            <person name="Sykes S."/>
            <person name="Wortman J."/>
            <person name="Nusbaum C."/>
            <person name="Birren B."/>
        </authorList>
    </citation>
    <scope>NUCLEOTIDE SEQUENCE [LARGE SCALE GENOMIC DNA]</scope>
    <source>
        <strain evidence="2 3">CBS 119918</strain>
    </source>
</reference>